<dbReference type="GO" id="GO:0009279">
    <property type="term" value="C:cell outer membrane"/>
    <property type="evidence" value="ECO:0007669"/>
    <property type="project" value="UniProtKB-SubCell"/>
</dbReference>
<dbReference type="InterPro" id="IPR000531">
    <property type="entry name" value="Beta-barrel_TonB"/>
</dbReference>
<dbReference type="InterPro" id="IPR008969">
    <property type="entry name" value="CarboxyPept-like_regulatory"/>
</dbReference>
<evidence type="ECO:0000256" key="6">
    <source>
        <dbReference type="ARBA" id="ARBA00023077"/>
    </source>
</evidence>
<dbReference type="SUPFAM" id="SSF56935">
    <property type="entry name" value="Porins"/>
    <property type="match status" value="1"/>
</dbReference>
<keyword evidence="8 15" id="KW-0675">Receptor</keyword>
<evidence type="ECO:0000256" key="3">
    <source>
        <dbReference type="ARBA" id="ARBA00022452"/>
    </source>
</evidence>
<feature type="compositionally biased region" description="Polar residues" evidence="11">
    <location>
        <begin position="159"/>
        <end position="175"/>
    </location>
</feature>
<evidence type="ECO:0000313" key="15">
    <source>
        <dbReference type="EMBL" id="PSK84632.1"/>
    </source>
</evidence>
<dbReference type="Pfam" id="PF07715">
    <property type="entry name" value="Plug"/>
    <property type="match status" value="1"/>
</dbReference>
<dbReference type="PANTHER" id="PTHR30069:SF29">
    <property type="entry name" value="HEMOGLOBIN AND HEMOGLOBIN-HAPTOGLOBIN-BINDING PROTEIN 1-RELATED"/>
    <property type="match status" value="1"/>
</dbReference>
<feature type="region of interest" description="Disordered" evidence="11">
    <location>
        <begin position="155"/>
        <end position="178"/>
    </location>
</feature>
<proteinExistence type="inferred from homology"/>
<dbReference type="PANTHER" id="PTHR30069">
    <property type="entry name" value="TONB-DEPENDENT OUTER MEMBRANE RECEPTOR"/>
    <property type="match status" value="1"/>
</dbReference>
<dbReference type="EMBL" id="PYGC01000002">
    <property type="protein sequence ID" value="PSK84632.1"/>
    <property type="molecule type" value="Genomic_DNA"/>
</dbReference>
<evidence type="ECO:0000256" key="4">
    <source>
        <dbReference type="ARBA" id="ARBA00022692"/>
    </source>
</evidence>
<reference evidence="15 16" key="1">
    <citation type="submission" date="2018-03" db="EMBL/GenBank/DDBJ databases">
        <title>Genomic Encyclopedia of Archaeal and Bacterial Type Strains, Phase II (KMG-II): from individual species to whole genera.</title>
        <authorList>
            <person name="Goeker M."/>
        </authorList>
    </citation>
    <scope>NUCLEOTIDE SEQUENCE [LARGE SCALE GENOMIC DNA]</scope>
    <source>
        <strain evidence="15 16">DSM 27267</strain>
    </source>
</reference>
<keyword evidence="7 10" id="KW-0472">Membrane</keyword>
<dbReference type="GO" id="GO:0044718">
    <property type="term" value="P:siderophore transmembrane transport"/>
    <property type="evidence" value="ECO:0007669"/>
    <property type="project" value="TreeGrafter"/>
</dbReference>
<gene>
    <name evidence="15" type="ORF">CLV93_102422</name>
    <name evidence="14" type="ORF">JCM18694_10440</name>
</gene>
<keyword evidence="3" id="KW-1134">Transmembrane beta strand</keyword>
<evidence type="ECO:0000256" key="5">
    <source>
        <dbReference type="ARBA" id="ARBA00022729"/>
    </source>
</evidence>
<evidence type="ECO:0000256" key="11">
    <source>
        <dbReference type="SAM" id="MobiDB-lite"/>
    </source>
</evidence>
<evidence type="ECO:0000259" key="12">
    <source>
        <dbReference type="Pfam" id="PF00593"/>
    </source>
</evidence>
<evidence type="ECO:0000313" key="17">
    <source>
        <dbReference type="Proteomes" id="UP000396862"/>
    </source>
</evidence>
<keyword evidence="5" id="KW-0732">Signal</keyword>
<dbReference type="RefSeq" id="WP_106541217.1">
    <property type="nucleotide sequence ID" value="NZ_BLAU01000001.1"/>
</dbReference>
<comment type="similarity">
    <text evidence="10">Belongs to the TonB-dependent receptor family.</text>
</comment>
<dbReference type="GO" id="GO:0015344">
    <property type="term" value="F:siderophore uptake transmembrane transporter activity"/>
    <property type="evidence" value="ECO:0007669"/>
    <property type="project" value="TreeGrafter"/>
</dbReference>
<dbReference type="InterPro" id="IPR037066">
    <property type="entry name" value="Plug_dom_sf"/>
</dbReference>
<organism evidence="15 16">
    <name type="scientific">Prolixibacter denitrificans</name>
    <dbReference type="NCBI Taxonomy" id="1541063"/>
    <lineage>
        <taxon>Bacteria</taxon>
        <taxon>Pseudomonadati</taxon>
        <taxon>Bacteroidota</taxon>
        <taxon>Bacteroidia</taxon>
        <taxon>Marinilabiliales</taxon>
        <taxon>Prolixibacteraceae</taxon>
        <taxon>Prolixibacter</taxon>
    </lineage>
</organism>
<name>A0A2P8CI75_9BACT</name>
<evidence type="ECO:0000256" key="10">
    <source>
        <dbReference type="RuleBase" id="RU003357"/>
    </source>
</evidence>
<keyword evidence="6 10" id="KW-0798">TonB box</keyword>
<dbReference type="Proteomes" id="UP000396862">
    <property type="component" value="Unassembled WGS sequence"/>
</dbReference>
<protein>
    <submittedName>
        <fullName evidence="14">Membrane protein</fullName>
    </submittedName>
    <submittedName>
        <fullName evidence="15">Outer membrane receptor for ferrienterochelin and colicin</fullName>
    </submittedName>
</protein>
<dbReference type="Gene3D" id="2.40.170.20">
    <property type="entry name" value="TonB-dependent receptor, beta-barrel domain"/>
    <property type="match status" value="1"/>
</dbReference>
<reference evidence="14 17" key="2">
    <citation type="submission" date="2019-10" db="EMBL/GenBank/DDBJ databases">
        <title>Prolixibacter strains distinguished by the presence of nitrate reductase genes were adept at nitrate-dependent anaerobic corrosion of metallic iron and carbon steel.</title>
        <authorList>
            <person name="Iino T."/>
            <person name="Shono N."/>
            <person name="Ito K."/>
            <person name="Nakamura R."/>
            <person name="Sueoka K."/>
            <person name="Harayama S."/>
            <person name="Ohkuma M."/>
        </authorList>
    </citation>
    <scope>NUCLEOTIDE SEQUENCE [LARGE SCALE GENOMIC DNA]</scope>
    <source>
        <strain evidence="14 17">MIC1-1</strain>
    </source>
</reference>
<dbReference type="Pfam" id="PF00593">
    <property type="entry name" value="TonB_dep_Rec_b-barrel"/>
    <property type="match status" value="1"/>
</dbReference>
<accession>A0A2P8CI75</accession>
<feature type="domain" description="TonB-dependent receptor plug" evidence="13">
    <location>
        <begin position="123"/>
        <end position="251"/>
    </location>
</feature>
<evidence type="ECO:0000259" key="13">
    <source>
        <dbReference type="Pfam" id="PF07715"/>
    </source>
</evidence>
<dbReference type="Gene3D" id="2.60.40.1120">
    <property type="entry name" value="Carboxypeptidase-like, regulatory domain"/>
    <property type="match status" value="1"/>
</dbReference>
<evidence type="ECO:0000256" key="7">
    <source>
        <dbReference type="ARBA" id="ARBA00023136"/>
    </source>
</evidence>
<dbReference type="OrthoDB" id="1151166at2"/>
<feature type="domain" description="TonB-dependent receptor-like beta-barrel" evidence="12">
    <location>
        <begin position="318"/>
        <end position="870"/>
    </location>
</feature>
<dbReference type="Gene3D" id="2.170.130.10">
    <property type="entry name" value="TonB-dependent receptor, plug domain"/>
    <property type="match status" value="1"/>
</dbReference>
<evidence type="ECO:0000313" key="14">
    <source>
        <dbReference type="EMBL" id="GET20798.1"/>
    </source>
</evidence>
<dbReference type="Pfam" id="PF13715">
    <property type="entry name" value="CarbopepD_reg_2"/>
    <property type="match status" value="1"/>
</dbReference>
<evidence type="ECO:0000256" key="8">
    <source>
        <dbReference type="ARBA" id="ARBA00023170"/>
    </source>
</evidence>
<dbReference type="InterPro" id="IPR039426">
    <property type="entry name" value="TonB-dep_rcpt-like"/>
</dbReference>
<dbReference type="InterPro" id="IPR036942">
    <property type="entry name" value="Beta-barrel_TonB_sf"/>
</dbReference>
<dbReference type="Proteomes" id="UP000240621">
    <property type="component" value="Unassembled WGS sequence"/>
</dbReference>
<dbReference type="AlphaFoldDB" id="A0A2P8CI75"/>
<comment type="subcellular location">
    <subcellularLocation>
        <location evidence="1">Cell outer membrane</location>
        <topology evidence="1">Multi-pass membrane protein</topology>
    </subcellularLocation>
</comment>
<dbReference type="SUPFAM" id="SSF49464">
    <property type="entry name" value="Carboxypeptidase regulatory domain-like"/>
    <property type="match status" value="1"/>
</dbReference>
<dbReference type="EMBL" id="BLAU01000001">
    <property type="protein sequence ID" value="GET20798.1"/>
    <property type="molecule type" value="Genomic_DNA"/>
</dbReference>
<keyword evidence="17" id="KW-1185">Reference proteome</keyword>
<evidence type="ECO:0000313" key="16">
    <source>
        <dbReference type="Proteomes" id="UP000240621"/>
    </source>
</evidence>
<dbReference type="InterPro" id="IPR012910">
    <property type="entry name" value="Plug_dom"/>
</dbReference>
<sequence>MTVRFKKYILLICFGITSIPVLFAQVNEGELYGKIVGHDGKGISDVSVINAETQNWSLTDSSGNYRLKLPAGKSEIVIRHLGYQPESYFINIGPNQSVQKNFTLQIQSLSLKEVRVLARENEQSLTSTSTIGQQAIELVQATNLGDILQLLPGRPAQNPDLNTAGQAQLRGTGSSSDDKIDALGTTVVIDGAPLSNDANLQVSNTATIGANGLFSTVSGGGIDLRDIPADQISRVEVIRGIPSVQYGNLTSGVIRVETMQGKAPFRGKVRLDPTTQEASLGKGIALGKSNQTLNIGFDLTHSQQDLRIPVPTYNRVTANINWNSHSNNQNWRNQVNLSLLYTKDQDKGDKDAALEEKRYANDKGFRLSTKGEYKSGEKILKRLTYQASLAIRNQDSYNKQLRSGEAQPLPTSLVDGTFEVPFAPAEYYTATRIQGKPLNFYASLIQHFAVSGTKVRDLFLAGAEWRTDVNHGKGKTFDAGYLPPSSYRPRAYSDIPALNQLSLFAENTFTFPLAGKTVQWQAGIRFDKVQPDGLFKSGFDTKWQPRTNLTYQLFPFLRLRGGYGMTAKAPSLVYLYPETAYFDALSYMYYSAAYPDESLALMTTHTFDAQNNHLKFMTNRKAEVGFDLTVGRWSAHATFFKEQTRNAYSFNDVAAAFRYPVYDTYFYIPGNGEKPQLDEVNVDTLTYRNAYLKPGNSLNIARKGIEFTLQAPQIPQTGTSFNLSGAWSSNTSWSDVPDILEISRNFPNNPNGYIGMYESNKTKRELFLTTLRIVQHIPVLRFVATVALQNTWIDKYESTFRGSVPVGYIDENGNTLPLTSAQVKTDFPFLIRTVDPVTYETVNRPALWNLNLKLAKEIGKNYRFSFFANNMFMHNPAYANNRTGYIEKRNLALYFGGELAFHF</sequence>
<keyword evidence="2" id="KW-0813">Transport</keyword>
<evidence type="ECO:0000256" key="1">
    <source>
        <dbReference type="ARBA" id="ARBA00004571"/>
    </source>
</evidence>
<keyword evidence="4" id="KW-0812">Transmembrane</keyword>
<comment type="caution">
    <text evidence="15">The sequence shown here is derived from an EMBL/GenBank/DDBJ whole genome shotgun (WGS) entry which is preliminary data.</text>
</comment>
<keyword evidence="9" id="KW-0998">Cell outer membrane</keyword>
<evidence type="ECO:0000256" key="2">
    <source>
        <dbReference type="ARBA" id="ARBA00022448"/>
    </source>
</evidence>
<evidence type="ECO:0000256" key="9">
    <source>
        <dbReference type="ARBA" id="ARBA00023237"/>
    </source>
</evidence>